<feature type="compositionally biased region" description="Basic residues" evidence="1">
    <location>
        <begin position="161"/>
        <end position="171"/>
    </location>
</feature>
<dbReference type="AlphaFoldDB" id="A0A835BVD2"/>
<reference evidence="2" key="1">
    <citation type="submission" date="2020-07" db="EMBL/GenBank/DDBJ databases">
        <title>Genome sequence and genetic diversity analysis of an under-domesticated orphan crop, white fonio (Digitaria exilis).</title>
        <authorList>
            <person name="Bennetzen J.L."/>
            <person name="Chen S."/>
            <person name="Ma X."/>
            <person name="Wang X."/>
            <person name="Yssel A.E.J."/>
            <person name="Chaluvadi S.R."/>
            <person name="Johnson M."/>
            <person name="Gangashetty P."/>
            <person name="Hamidou F."/>
            <person name="Sanogo M.D."/>
            <person name="Zwaenepoel A."/>
            <person name="Wallace J."/>
            <person name="Van De Peer Y."/>
            <person name="Van Deynze A."/>
        </authorList>
    </citation>
    <scope>NUCLEOTIDE SEQUENCE</scope>
    <source>
        <tissue evidence="2">Leaves</tissue>
    </source>
</reference>
<name>A0A835BVD2_9POAL</name>
<gene>
    <name evidence="2" type="ORF">HU200_026729</name>
</gene>
<protein>
    <submittedName>
        <fullName evidence="2">Uncharacterized protein</fullName>
    </submittedName>
</protein>
<accession>A0A835BVD2</accession>
<sequence length="203" mass="21996">MAAAGAALFSIRYGIALVARGSLPLPHGAADPMLLLLRVNLTPRALVFRFCRSGGCREYAARSRARAEGGGWPFGGDAGKLPPMEVRRFRWWEDAAAAEDEEGEVERRMAAKRRKRSVAELFAAVLRVARGRQGCGKGKAAKRKLGGRDNGKGKLVLKASNGKKNKKKKKAPAGNDVREKSSVGLSADLMFLITLIILDFHLV</sequence>
<evidence type="ECO:0000313" key="2">
    <source>
        <dbReference type="EMBL" id="KAF8715780.1"/>
    </source>
</evidence>
<dbReference type="EMBL" id="JACEFO010001730">
    <property type="protein sequence ID" value="KAF8715780.1"/>
    <property type="molecule type" value="Genomic_DNA"/>
</dbReference>
<keyword evidence="3" id="KW-1185">Reference proteome</keyword>
<comment type="caution">
    <text evidence="2">The sequence shown here is derived from an EMBL/GenBank/DDBJ whole genome shotgun (WGS) entry which is preliminary data.</text>
</comment>
<feature type="region of interest" description="Disordered" evidence="1">
    <location>
        <begin position="137"/>
        <end position="178"/>
    </location>
</feature>
<dbReference type="PANTHER" id="PTHR36892">
    <property type="entry name" value="OS01G0201800 PROTEIN"/>
    <property type="match status" value="1"/>
</dbReference>
<dbReference type="PANTHER" id="PTHR36892:SF1">
    <property type="entry name" value="OS05G0518200 PROTEIN"/>
    <property type="match status" value="1"/>
</dbReference>
<proteinExistence type="predicted"/>
<evidence type="ECO:0000313" key="3">
    <source>
        <dbReference type="Proteomes" id="UP000636709"/>
    </source>
</evidence>
<dbReference type="Proteomes" id="UP000636709">
    <property type="component" value="Unassembled WGS sequence"/>
</dbReference>
<evidence type="ECO:0000256" key="1">
    <source>
        <dbReference type="SAM" id="MobiDB-lite"/>
    </source>
</evidence>
<organism evidence="2 3">
    <name type="scientific">Digitaria exilis</name>
    <dbReference type="NCBI Taxonomy" id="1010633"/>
    <lineage>
        <taxon>Eukaryota</taxon>
        <taxon>Viridiplantae</taxon>
        <taxon>Streptophyta</taxon>
        <taxon>Embryophyta</taxon>
        <taxon>Tracheophyta</taxon>
        <taxon>Spermatophyta</taxon>
        <taxon>Magnoliopsida</taxon>
        <taxon>Liliopsida</taxon>
        <taxon>Poales</taxon>
        <taxon>Poaceae</taxon>
        <taxon>PACMAD clade</taxon>
        <taxon>Panicoideae</taxon>
        <taxon>Panicodae</taxon>
        <taxon>Paniceae</taxon>
        <taxon>Anthephorinae</taxon>
        <taxon>Digitaria</taxon>
    </lineage>
</organism>